<dbReference type="Proteomes" id="UP000515163">
    <property type="component" value="Unplaced"/>
</dbReference>
<dbReference type="GO" id="GO:0038039">
    <property type="term" value="C:G protein-coupled receptor heterodimeric complex"/>
    <property type="evidence" value="ECO:0007669"/>
    <property type="project" value="TreeGrafter"/>
</dbReference>
<keyword evidence="7" id="KW-0325">Glycoprotein</keyword>
<feature type="domain" description="Receptor ligand binding region" evidence="10">
    <location>
        <begin position="51"/>
        <end position="180"/>
    </location>
</feature>
<evidence type="ECO:0000313" key="12">
    <source>
        <dbReference type="RefSeq" id="XP_031551321.1"/>
    </source>
</evidence>
<keyword evidence="4" id="KW-0297">G-protein coupled receptor</keyword>
<dbReference type="Gene3D" id="3.40.50.2300">
    <property type="match status" value="2"/>
</dbReference>
<dbReference type="PANTHER" id="PTHR10519:SF20">
    <property type="entry name" value="G-PROTEIN COUPLED RECEPTOR 156-RELATED"/>
    <property type="match status" value="1"/>
</dbReference>
<dbReference type="OrthoDB" id="17569at2759"/>
<sequence length="189" mass="21039">MDRMVLVLLFWVPLAFSSNLCNNCTKKELWVGAFSTVDTSGGGWNSAGAIPAIEMAVEDVNNNSSILTNYSLRMSWRDTKCNRGYGVRQLVDFIQLPRDKAPIMLIGGGCSVGTEATAEASHYWNLVQIAYSANSMALSDSKMYPLLYRTCYSESIGNPARIALLKKYEWTKVATMVQNEGLFTLVNYY</sequence>
<gene>
    <name evidence="12" type="primary">LOC116288637</name>
</gene>
<keyword evidence="8" id="KW-0807">Transducer</keyword>
<keyword evidence="2" id="KW-0812">Transmembrane</keyword>
<evidence type="ECO:0000256" key="2">
    <source>
        <dbReference type="ARBA" id="ARBA00022692"/>
    </source>
</evidence>
<proteinExistence type="predicted"/>
<dbReference type="GeneID" id="116288637"/>
<accession>A0A6P8H756</accession>
<evidence type="ECO:0000256" key="3">
    <source>
        <dbReference type="ARBA" id="ARBA00022989"/>
    </source>
</evidence>
<dbReference type="GO" id="GO:0007214">
    <property type="term" value="P:gamma-aminobutyric acid signaling pathway"/>
    <property type="evidence" value="ECO:0007669"/>
    <property type="project" value="TreeGrafter"/>
</dbReference>
<feature type="signal peptide" evidence="9">
    <location>
        <begin position="1"/>
        <end position="17"/>
    </location>
</feature>
<keyword evidence="3" id="KW-1133">Transmembrane helix</keyword>
<evidence type="ECO:0000256" key="6">
    <source>
        <dbReference type="ARBA" id="ARBA00023170"/>
    </source>
</evidence>
<evidence type="ECO:0000256" key="1">
    <source>
        <dbReference type="ARBA" id="ARBA00004370"/>
    </source>
</evidence>
<evidence type="ECO:0000256" key="8">
    <source>
        <dbReference type="ARBA" id="ARBA00023224"/>
    </source>
</evidence>
<dbReference type="PRINTS" id="PR01176">
    <property type="entry name" value="GABABRECEPTR"/>
</dbReference>
<dbReference type="InterPro" id="IPR001828">
    <property type="entry name" value="ANF_lig-bd_rcpt"/>
</dbReference>
<evidence type="ECO:0000256" key="9">
    <source>
        <dbReference type="SAM" id="SignalP"/>
    </source>
</evidence>
<evidence type="ECO:0000256" key="7">
    <source>
        <dbReference type="ARBA" id="ARBA00023180"/>
    </source>
</evidence>
<dbReference type="Pfam" id="PF01094">
    <property type="entry name" value="ANF_receptor"/>
    <property type="match status" value="1"/>
</dbReference>
<dbReference type="AlphaFoldDB" id="A0A6P8H756"/>
<dbReference type="PANTHER" id="PTHR10519">
    <property type="entry name" value="GABA-B RECEPTOR"/>
    <property type="match status" value="1"/>
</dbReference>
<evidence type="ECO:0000256" key="4">
    <source>
        <dbReference type="ARBA" id="ARBA00023040"/>
    </source>
</evidence>
<keyword evidence="6" id="KW-0675">Receptor</keyword>
<keyword evidence="5" id="KW-0472">Membrane</keyword>
<reference evidence="12" key="1">
    <citation type="submission" date="2025-08" db="UniProtKB">
        <authorList>
            <consortium name="RefSeq"/>
        </authorList>
    </citation>
    <scope>IDENTIFICATION</scope>
    <source>
        <tissue evidence="12">Tentacle</tissue>
    </source>
</reference>
<protein>
    <submittedName>
        <fullName evidence="12">Gamma-aminobutyric acid type B receptor subunit 1-like</fullName>
    </submittedName>
</protein>
<dbReference type="RefSeq" id="XP_031551321.1">
    <property type="nucleotide sequence ID" value="XM_031695461.1"/>
</dbReference>
<dbReference type="InterPro" id="IPR028082">
    <property type="entry name" value="Peripla_BP_I"/>
</dbReference>
<keyword evidence="9" id="KW-0732">Signal</keyword>
<evidence type="ECO:0000256" key="5">
    <source>
        <dbReference type="ARBA" id="ARBA00023136"/>
    </source>
</evidence>
<dbReference type="InterPro" id="IPR002455">
    <property type="entry name" value="GPCR3_GABA-B"/>
</dbReference>
<dbReference type="GO" id="GO:0004965">
    <property type="term" value="F:G protein-coupled GABA receptor activity"/>
    <property type="evidence" value="ECO:0007669"/>
    <property type="project" value="InterPro"/>
</dbReference>
<keyword evidence="11" id="KW-1185">Reference proteome</keyword>
<organism evidence="11 12">
    <name type="scientific">Actinia tenebrosa</name>
    <name type="common">Australian red waratah sea anemone</name>
    <dbReference type="NCBI Taxonomy" id="6105"/>
    <lineage>
        <taxon>Eukaryota</taxon>
        <taxon>Metazoa</taxon>
        <taxon>Cnidaria</taxon>
        <taxon>Anthozoa</taxon>
        <taxon>Hexacorallia</taxon>
        <taxon>Actiniaria</taxon>
        <taxon>Actiniidae</taxon>
        <taxon>Actinia</taxon>
    </lineage>
</organism>
<dbReference type="KEGG" id="aten:116288637"/>
<name>A0A6P8H756_ACTTE</name>
<comment type="subcellular location">
    <subcellularLocation>
        <location evidence="1">Membrane</location>
    </subcellularLocation>
</comment>
<evidence type="ECO:0000313" key="11">
    <source>
        <dbReference type="Proteomes" id="UP000515163"/>
    </source>
</evidence>
<feature type="chain" id="PRO_5027595520" evidence="9">
    <location>
        <begin position="18"/>
        <end position="189"/>
    </location>
</feature>
<dbReference type="SUPFAM" id="SSF53822">
    <property type="entry name" value="Periplasmic binding protein-like I"/>
    <property type="match status" value="1"/>
</dbReference>
<evidence type="ECO:0000259" key="10">
    <source>
        <dbReference type="Pfam" id="PF01094"/>
    </source>
</evidence>
<dbReference type="InParanoid" id="A0A6P8H756"/>